<dbReference type="AlphaFoldDB" id="A0A6S7C3I7"/>
<dbReference type="GO" id="GO:0009279">
    <property type="term" value="C:cell outer membrane"/>
    <property type="evidence" value="ECO:0007669"/>
    <property type="project" value="UniProtKB-SubCell"/>
</dbReference>
<evidence type="ECO:0000256" key="1">
    <source>
        <dbReference type="ARBA" id="ARBA00004442"/>
    </source>
</evidence>
<evidence type="ECO:0000313" key="3">
    <source>
        <dbReference type="EMBL" id="CAB3780223.1"/>
    </source>
</evidence>
<gene>
    <name evidence="3" type="ORF">LMG28138_00993</name>
</gene>
<evidence type="ECO:0000313" key="4">
    <source>
        <dbReference type="Proteomes" id="UP000494115"/>
    </source>
</evidence>
<dbReference type="SUPFAM" id="SSF56925">
    <property type="entry name" value="OMPA-like"/>
    <property type="match status" value="1"/>
</dbReference>
<name>A0A6S7C3I7_9BURK</name>
<sequence>MKKYTKLAAFVAIAMAASTAYADDAILNANNQVSLSGGASNLNYKEISRAEVPTTMNSETGTQAAIGISTSRQGSIFGIKDVYTSVSSSFAFGNTAYDGHLLDATFTPQKATSKNFTTDVQLRLGKAFRFGVRSQFQVVPFVQYGYHYWNRDAASLETEEYSHNAFGGGVLIQGAPTDKLVLSLDVAVSGMVGAQMKEVGFPAAQLESRPITQVGVGVDYAVTKHLHVNVNYKYSNYRYGISNSVTDATGRWSIYEPDSRTTQQLVMFGVGYSF</sequence>
<dbReference type="Proteomes" id="UP000494115">
    <property type="component" value="Unassembled WGS sequence"/>
</dbReference>
<protein>
    <submittedName>
        <fullName evidence="3">Uncharacterized protein</fullName>
    </submittedName>
</protein>
<proteinExistence type="predicted"/>
<dbReference type="RefSeq" id="WP_175103521.1">
    <property type="nucleotide sequence ID" value="NZ_CADIKM010000003.1"/>
</dbReference>
<evidence type="ECO:0000256" key="2">
    <source>
        <dbReference type="SAM" id="SignalP"/>
    </source>
</evidence>
<keyword evidence="2" id="KW-0732">Signal</keyword>
<feature type="chain" id="PRO_5028939803" evidence="2">
    <location>
        <begin position="23"/>
        <end position="274"/>
    </location>
</feature>
<accession>A0A6S7C3I7</accession>
<dbReference type="InterPro" id="IPR011250">
    <property type="entry name" value="OMP/PagP_B-barrel"/>
</dbReference>
<comment type="subcellular location">
    <subcellularLocation>
        <location evidence="1">Cell outer membrane</location>
    </subcellularLocation>
</comment>
<keyword evidence="4" id="KW-1185">Reference proteome</keyword>
<dbReference type="Gene3D" id="2.40.160.20">
    <property type="match status" value="1"/>
</dbReference>
<reference evidence="3 4" key="1">
    <citation type="submission" date="2020-04" db="EMBL/GenBank/DDBJ databases">
        <authorList>
            <person name="De Canck E."/>
        </authorList>
    </citation>
    <scope>NUCLEOTIDE SEQUENCE [LARGE SCALE GENOMIC DNA]</scope>
    <source>
        <strain evidence="3 4">LMG 28138</strain>
    </source>
</reference>
<dbReference type="EMBL" id="CADIKM010000003">
    <property type="protein sequence ID" value="CAB3780223.1"/>
    <property type="molecule type" value="Genomic_DNA"/>
</dbReference>
<organism evidence="3 4">
    <name type="scientific">Pararobbsia alpina</name>
    <dbReference type="NCBI Taxonomy" id="621374"/>
    <lineage>
        <taxon>Bacteria</taxon>
        <taxon>Pseudomonadati</taxon>
        <taxon>Pseudomonadota</taxon>
        <taxon>Betaproteobacteria</taxon>
        <taxon>Burkholderiales</taxon>
        <taxon>Burkholderiaceae</taxon>
        <taxon>Pararobbsia</taxon>
    </lineage>
</organism>
<feature type="signal peptide" evidence="2">
    <location>
        <begin position="1"/>
        <end position="22"/>
    </location>
</feature>